<keyword evidence="2" id="KW-0645">Protease</keyword>
<evidence type="ECO:0000256" key="2">
    <source>
        <dbReference type="ARBA" id="ARBA00022670"/>
    </source>
</evidence>
<name>A0A7X2P943_9FIRM</name>
<evidence type="ECO:0000256" key="3">
    <source>
        <dbReference type="ARBA" id="ARBA00022801"/>
    </source>
</evidence>
<evidence type="ECO:0000256" key="4">
    <source>
        <dbReference type="SAM" id="MobiDB-lite"/>
    </source>
</evidence>
<feature type="region of interest" description="Disordered" evidence="4">
    <location>
        <begin position="1"/>
        <end position="88"/>
    </location>
</feature>
<keyword evidence="5" id="KW-0472">Membrane</keyword>
<dbReference type="EMBL" id="VUMV01000006">
    <property type="protein sequence ID" value="MST82512.1"/>
    <property type="molecule type" value="Genomic_DNA"/>
</dbReference>
<dbReference type="Gene3D" id="2.30.42.10">
    <property type="match status" value="1"/>
</dbReference>
<dbReference type="InterPro" id="IPR001478">
    <property type="entry name" value="PDZ"/>
</dbReference>
<evidence type="ECO:0000256" key="1">
    <source>
        <dbReference type="ARBA" id="ARBA00010541"/>
    </source>
</evidence>
<feature type="domain" description="PDZ" evidence="6">
    <location>
        <begin position="412"/>
        <end position="501"/>
    </location>
</feature>
<accession>A0A7X2P943</accession>
<protein>
    <submittedName>
        <fullName evidence="7">PDZ domain-containing protein</fullName>
    </submittedName>
</protein>
<feature type="compositionally biased region" description="Low complexity" evidence="4">
    <location>
        <begin position="135"/>
        <end position="180"/>
    </location>
</feature>
<evidence type="ECO:0000313" key="8">
    <source>
        <dbReference type="Proteomes" id="UP000466864"/>
    </source>
</evidence>
<sequence>MRDHASQPGSDDSRSGSNPYQNSTQYQNSAHGQNYAQQGNPYQGSSYQRNPYADPNPSSSRKNRRKAERAAKRAARKAGRSRAGAGTGRKWTAVVAMALVFGLVAGTVTYGVNAIANRIHPIETTADNRSSGTADSGNKGSGSKDSGSGNSGKDTISSTTEGTGSSDTSSSSASSGASGTAEGTVADVAANCMPSLVTISTMSVEEMQSFFGGSQKYQVQGAGSGVIIGQNDTELLIATNNHVVSGATSLSVGFIDETVVEAAIKGTDADNDLAVVAVQTSDIPEDTQKQLKVATIGSSDELALGDQIVAIGNALGYGQSVTAGYVSAKNRTLELSDGTNTFTSTDLIQIDAAINSGNSGGALFNMKGELVGINEAKSSSTSSGATVDNMGYAIPIDKAEPILEQLMTEETKIAYSEDEQGYLGITAANVTSEYSQMYDMPEGVGITSVVSGGPAEQGGLQKGDIITKIAGTTVSDFDDLQNELRYHKSGETIEITYERADNGTYKENTANVTLGTKDVLSSTNARNNGNN</sequence>
<feature type="compositionally biased region" description="Polar residues" evidence="4">
    <location>
        <begin position="125"/>
        <end position="134"/>
    </location>
</feature>
<comment type="caution">
    <text evidence="7">The sequence shown here is derived from an EMBL/GenBank/DDBJ whole genome shotgun (WGS) entry which is preliminary data.</text>
</comment>
<dbReference type="InterPro" id="IPR001940">
    <property type="entry name" value="Peptidase_S1C"/>
</dbReference>
<dbReference type="PRINTS" id="PR00834">
    <property type="entry name" value="PROTEASES2C"/>
</dbReference>
<dbReference type="Gene3D" id="2.40.10.10">
    <property type="entry name" value="Trypsin-like serine proteases"/>
    <property type="match status" value="2"/>
</dbReference>
<feature type="region of interest" description="Disordered" evidence="4">
    <location>
        <begin position="125"/>
        <end position="180"/>
    </location>
</feature>
<dbReference type="SUPFAM" id="SSF50156">
    <property type="entry name" value="PDZ domain-like"/>
    <property type="match status" value="1"/>
</dbReference>
<proteinExistence type="inferred from homology"/>
<keyword evidence="5" id="KW-0812">Transmembrane</keyword>
<dbReference type="InterPro" id="IPR036034">
    <property type="entry name" value="PDZ_sf"/>
</dbReference>
<dbReference type="GO" id="GO:0006508">
    <property type="term" value="P:proteolysis"/>
    <property type="evidence" value="ECO:0007669"/>
    <property type="project" value="UniProtKB-KW"/>
</dbReference>
<dbReference type="Pfam" id="PF13180">
    <property type="entry name" value="PDZ_2"/>
    <property type="match status" value="1"/>
</dbReference>
<comment type="similarity">
    <text evidence="1">Belongs to the peptidase S1C family.</text>
</comment>
<gene>
    <name evidence="7" type="ORF">FYJ60_09310</name>
</gene>
<dbReference type="Proteomes" id="UP000466864">
    <property type="component" value="Unassembled WGS sequence"/>
</dbReference>
<evidence type="ECO:0000313" key="7">
    <source>
        <dbReference type="EMBL" id="MST82512.1"/>
    </source>
</evidence>
<dbReference type="PANTHER" id="PTHR43343">
    <property type="entry name" value="PEPTIDASE S12"/>
    <property type="match status" value="1"/>
</dbReference>
<keyword evidence="3" id="KW-0378">Hydrolase</keyword>
<evidence type="ECO:0000259" key="6">
    <source>
        <dbReference type="PROSITE" id="PS50106"/>
    </source>
</evidence>
<organism evidence="7 8">
    <name type="scientific">Bilifractor porci</name>
    <dbReference type="NCBI Taxonomy" id="2606636"/>
    <lineage>
        <taxon>Bacteria</taxon>
        <taxon>Bacillati</taxon>
        <taxon>Bacillota</taxon>
        <taxon>Clostridia</taxon>
        <taxon>Lachnospirales</taxon>
        <taxon>Lachnospiraceae</taxon>
        <taxon>Bilifractor</taxon>
    </lineage>
</organism>
<keyword evidence="5" id="KW-1133">Transmembrane helix</keyword>
<dbReference type="SUPFAM" id="SSF50494">
    <property type="entry name" value="Trypsin-like serine proteases"/>
    <property type="match status" value="1"/>
</dbReference>
<dbReference type="InterPro" id="IPR051201">
    <property type="entry name" value="Chloro_Bact_Ser_Proteases"/>
</dbReference>
<dbReference type="AlphaFoldDB" id="A0A7X2P943"/>
<feature type="compositionally biased region" description="Basic residues" evidence="4">
    <location>
        <begin position="61"/>
        <end position="80"/>
    </location>
</feature>
<feature type="compositionally biased region" description="Polar residues" evidence="4">
    <location>
        <begin position="7"/>
        <end position="49"/>
    </location>
</feature>
<evidence type="ECO:0000256" key="5">
    <source>
        <dbReference type="SAM" id="Phobius"/>
    </source>
</evidence>
<dbReference type="PROSITE" id="PS50106">
    <property type="entry name" value="PDZ"/>
    <property type="match status" value="1"/>
</dbReference>
<dbReference type="SMART" id="SM00228">
    <property type="entry name" value="PDZ"/>
    <property type="match status" value="1"/>
</dbReference>
<dbReference type="GO" id="GO:0004252">
    <property type="term" value="F:serine-type endopeptidase activity"/>
    <property type="evidence" value="ECO:0007669"/>
    <property type="project" value="InterPro"/>
</dbReference>
<dbReference type="Pfam" id="PF13365">
    <property type="entry name" value="Trypsin_2"/>
    <property type="match status" value="1"/>
</dbReference>
<keyword evidence="8" id="KW-1185">Reference proteome</keyword>
<reference evidence="7 8" key="1">
    <citation type="submission" date="2019-08" db="EMBL/GenBank/DDBJ databases">
        <title>In-depth cultivation of the pig gut microbiome towards novel bacterial diversity and tailored functional studies.</title>
        <authorList>
            <person name="Wylensek D."/>
            <person name="Hitch T.C.A."/>
            <person name="Clavel T."/>
        </authorList>
    </citation>
    <scope>NUCLEOTIDE SEQUENCE [LARGE SCALE GENOMIC DNA]</scope>
    <source>
        <strain evidence="7 8">Oil+RF-744-WCA-WT-13</strain>
    </source>
</reference>
<dbReference type="InterPro" id="IPR009003">
    <property type="entry name" value="Peptidase_S1_PA"/>
</dbReference>
<feature type="transmembrane region" description="Helical" evidence="5">
    <location>
        <begin position="91"/>
        <end position="112"/>
    </location>
</feature>
<dbReference type="PANTHER" id="PTHR43343:SF3">
    <property type="entry name" value="PROTEASE DO-LIKE 8, CHLOROPLASTIC"/>
    <property type="match status" value="1"/>
</dbReference>
<dbReference type="InterPro" id="IPR043504">
    <property type="entry name" value="Peptidase_S1_PA_chymotrypsin"/>
</dbReference>